<sequence>MSALFMLPFIVTIGVAKTIDGYRWSRLDQNPWANAPLGGLFSGPGPGLLPRHLTVAQINARGRRAVITAPIVTLLVCLFYLHTFHYF</sequence>
<dbReference type="AlphaFoldDB" id="A0AAW3TT23"/>
<keyword evidence="1" id="KW-0812">Transmembrane</keyword>
<keyword evidence="1" id="KW-1133">Transmembrane helix</keyword>
<comment type="caution">
    <text evidence="2">The sequence shown here is derived from an EMBL/GenBank/DDBJ whole genome shotgun (WGS) entry which is preliminary data.</text>
</comment>
<gene>
    <name evidence="2" type="ORF">GGR47_002082</name>
</gene>
<organism evidence="2 3">
    <name type="scientific">Sphingomonas aquatilis</name>
    <dbReference type="NCBI Taxonomy" id="93063"/>
    <lineage>
        <taxon>Bacteria</taxon>
        <taxon>Pseudomonadati</taxon>
        <taxon>Pseudomonadota</taxon>
        <taxon>Alphaproteobacteria</taxon>
        <taxon>Sphingomonadales</taxon>
        <taxon>Sphingomonadaceae</taxon>
        <taxon>Sphingomonas</taxon>
    </lineage>
</organism>
<evidence type="ECO:0000313" key="3">
    <source>
        <dbReference type="Proteomes" id="UP000528945"/>
    </source>
</evidence>
<protein>
    <submittedName>
        <fullName evidence="2">Uncharacterized protein</fullName>
    </submittedName>
</protein>
<dbReference type="RefSeq" id="WP_147036223.1">
    <property type="nucleotide sequence ID" value="NZ_JACIDB010000003.1"/>
</dbReference>
<dbReference type="EMBL" id="JACIDB010000003">
    <property type="protein sequence ID" value="MBB3875841.1"/>
    <property type="molecule type" value="Genomic_DNA"/>
</dbReference>
<dbReference type="Proteomes" id="UP000528945">
    <property type="component" value="Unassembled WGS sequence"/>
</dbReference>
<accession>A0AAW3TT23</accession>
<feature type="transmembrane region" description="Helical" evidence="1">
    <location>
        <begin position="65"/>
        <end position="84"/>
    </location>
</feature>
<name>A0AAW3TT23_9SPHN</name>
<keyword evidence="3" id="KW-1185">Reference proteome</keyword>
<evidence type="ECO:0000313" key="2">
    <source>
        <dbReference type="EMBL" id="MBB3875841.1"/>
    </source>
</evidence>
<reference evidence="2 3" key="1">
    <citation type="submission" date="2020-08" db="EMBL/GenBank/DDBJ databases">
        <title>Genomic Encyclopedia of Type Strains, Phase IV (KMG-IV): sequencing the most valuable type-strain genomes for metagenomic binning, comparative biology and taxonomic classification.</title>
        <authorList>
            <person name="Goeker M."/>
        </authorList>
    </citation>
    <scope>NUCLEOTIDE SEQUENCE [LARGE SCALE GENOMIC DNA]</scope>
    <source>
        <strain evidence="2 3">DSM 15581</strain>
    </source>
</reference>
<evidence type="ECO:0000256" key="1">
    <source>
        <dbReference type="SAM" id="Phobius"/>
    </source>
</evidence>
<proteinExistence type="predicted"/>
<keyword evidence="1" id="KW-0472">Membrane</keyword>